<comment type="caution">
    <text evidence="5">The sequence shown here is derived from an EMBL/GenBank/DDBJ whole genome shotgun (WGS) entry which is preliminary data.</text>
</comment>
<keyword evidence="2" id="KW-1133">Transmembrane helix</keyword>
<dbReference type="EMBL" id="CAJNOR010002487">
    <property type="protein sequence ID" value="CAF1301102.1"/>
    <property type="molecule type" value="Genomic_DNA"/>
</dbReference>
<sequence>MIYKLVWFYVALLLSPTLIHAYEKQTELASKGSMLRMPAAIALAPYAGMALAPPVYLALAAAFGVGVLVSYGISMLNENNEEPCSSNGRLPLGRKSTGRSTPRDLNEQIALRSAITASDYGKFISPIGDSAWPEPGWYKMSFNYPLSNGRSIELHYNRNKFTCDVDDFKFKN</sequence>
<keyword evidence="2" id="KW-0812">Transmembrane</keyword>
<dbReference type="OrthoDB" id="10327680at2759"/>
<evidence type="ECO:0000313" key="6">
    <source>
        <dbReference type="Proteomes" id="UP000663828"/>
    </source>
</evidence>
<dbReference type="AlphaFoldDB" id="A0A815S4Q2"/>
<dbReference type="Proteomes" id="UP000663852">
    <property type="component" value="Unassembled WGS sequence"/>
</dbReference>
<dbReference type="Proteomes" id="UP000663828">
    <property type="component" value="Unassembled WGS sequence"/>
</dbReference>
<feature type="region of interest" description="Disordered" evidence="1">
    <location>
        <begin position="80"/>
        <end position="102"/>
    </location>
</feature>
<feature type="chain" id="PRO_5035687926" evidence="3">
    <location>
        <begin position="22"/>
        <end position="172"/>
    </location>
</feature>
<evidence type="ECO:0000313" key="7">
    <source>
        <dbReference type="Proteomes" id="UP000663852"/>
    </source>
</evidence>
<feature type="signal peptide" evidence="3">
    <location>
        <begin position="1"/>
        <end position="21"/>
    </location>
</feature>
<feature type="transmembrane region" description="Helical" evidence="2">
    <location>
        <begin position="55"/>
        <end position="73"/>
    </location>
</feature>
<keyword evidence="3" id="KW-0732">Signal</keyword>
<accession>A0A815S4Q2</accession>
<organism evidence="5 7">
    <name type="scientific">Adineta ricciae</name>
    <name type="common">Rotifer</name>
    <dbReference type="NCBI Taxonomy" id="249248"/>
    <lineage>
        <taxon>Eukaryota</taxon>
        <taxon>Metazoa</taxon>
        <taxon>Spiralia</taxon>
        <taxon>Gnathifera</taxon>
        <taxon>Rotifera</taxon>
        <taxon>Eurotatoria</taxon>
        <taxon>Bdelloidea</taxon>
        <taxon>Adinetida</taxon>
        <taxon>Adinetidae</taxon>
        <taxon>Adineta</taxon>
    </lineage>
</organism>
<keyword evidence="6" id="KW-1185">Reference proteome</keyword>
<proteinExistence type="predicted"/>
<gene>
    <name evidence="5" type="ORF">EDS130_LOCUS41625</name>
    <name evidence="4" type="ORF">XAT740_LOCUS28867</name>
</gene>
<protein>
    <submittedName>
        <fullName evidence="5">Uncharacterized protein</fullName>
    </submittedName>
</protein>
<dbReference type="EMBL" id="CAJNOJ010000558">
    <property type="protein sequence ID" value="CAF1484263.1"/>
    <property type="molecule type" value="Genomic_DNA"/>
</dbReference>
<name>A0A815S4Q2_ADIRI</name>
<keyword evidence="2" id="KW-0472">Membrane</keyword>
<evidence type="ECO:0000256" key="3">
    <source>
        <dbReference type="SAM" id="SignalP"/>
    </source>
</evidence>
<evidence type="ECO:0000256" key="1">
    <source>
        <dbReference type="SAM" id="MobiDB-lite"/>
    </source>
</evidence>
<evidence type="ECO:0000313" key="4">
    <source>
        <dbReference type="EMBL" id="CAF1301102.1"/>
    </source>
</evidence>
<reference evidence="5" key="1">
    <citation type="submission" date="2021-02" db="EMBL/GenBank/DDBJ databases">
        <authorList>
            <person name="Nowell W R."/>
        </authorList>
    </citation>
    <scope>NUCLEOTIDE SEQUENCE</scope>
</reference>
<evidence type="ECO:0000256" key="2">
    <source>
        <dbReference type="SAM" id="Phobius"/>
    </source>
</evidence>
<evidence type="ECO:0000313" key="5">
    <source>
        <dbReference type="EMBL" id="CAF1484263.1"/>
    </source>
</evidence>